<name>A0AAD2FLW8_9STRA</name>
<sequence length="223" mass="25300">MYKANSLAEFLKDDMSSFWEDDHSDGEETVAVHRSSGIRFSDTVAIQEILCISDMTTREVADAWYTQQDFKSMKAECRQLAKSVISGDKIERSSHICMRGLEEKLRQRHKKINRSEAIGAVLDEQEAQFGYGEQDPERIAHVYHEYAAHCLDEAIELALRDQESALKLHSLPSGSRSSSPEDGRCTSRSPAVPKAFCDIVADCSRKMPRIRKVAVKTRNEFLR</sequence>
<dbReference type="Proteomes" id="UP001295423">
    <property type="component" value="Unassembled WGS sequence"/>
</dbReference>
<reference evidence="2" key="1">
    <citation type="submission" date="2023-08" db="EMBL/GenBank/DDBJ databases">
        <authorList>
            <person name="Audoor S."/>
            <person name="Bilcke G."/>
        </authorList>
    </citation>
    <scope>NUCLEOTIDE SEQUENCE</scope>
</reference>
<accession>A0AAD2FLW8</accession>
<comment type="caution">
    <text evidence="2">The sequence shown here is derived from an EMBL/GenBank/DDBJ whole genome shotgun (WGS) entry which is preliminary data.</text>
</comment>
<protein>
    <submittedName>
        <fullName evidence="2">Uncharacterized protein</fullName>
    </submittedName>
</protein>
<dbReference type="AlphaFoldDB" id="A0AAD2FLW8"/>
<gene>
    <name evidence="2" type="ORF">CYCCA115_LOCUS8377</name>
</gene>
<dbReference type="EMBL" id="CAKOGP040001113">
    <property type="protein sequence ID" value="CAJ1943313.1"/>
    <property type="molecule type" value="Genomic_DNA"/>
</dbReference>
<proteinExistence type="predicted"/>
<keyword evidence="3" id="KW-1185">Reference proteome</keyword>
<evidence type="ECO:0000313" key="2">
    <source>
        <dbReference type="EMBL" id="CAJ1943313.1"/>
    </source>
</evidence>
<evidence type="ECO:0000313" key="3">
    <source>
        <dbReference type="Proteomes" id="UP001295423"/>
    </source>
</evidence>
<organism evidence="2 3">
    <name type="scientific">Cylindrotheca closterium</name>
    <dbReference type="NCBI Taxonomy" id="2856"/>
    <lineage>
        <taxon>Eukaryota</taxon>
        <taxon>Sar</taxon>
        <taxon>Stramenopiles</taxon>
        <taxon>Ochrophyta</taxon>
        <taxon>Bacillariophyta</taxon>
        <taxon>Bacillariophyceae</taxon>
        <taxon>Bacillariophycidae</taxon>
        <taxon>Bacillariales</taxon>
        <taxon>Bacillariaceae</taxon>
        <taxon>Cylindrotheca</taxon>
    </lineage>
</organism>
<feature type="region of interest" description="Disordered" evidence="1">
    <location>
        <begin position="170"/>
        <end position="189"/>
    </location>
</feature>
<evidence type="ECO:0000256" key="1">
    <source>
        <dbReference type="SAM" id="MobiDB-lite"/>
    </source>
</evidence>